<dbReference type="RefSeq" id="WP_016192906.1">
    <property type="nucleotide sequence ID" value="NZ_CP089932.1"/>
</dbReference>
<dbReference type="STRING" id="65700.SY86_09760"/>
<proteinExistence type="inferred from homology"/>
<evidence type="ECO:0000256" key="4">
    <source>
        <dbReference type="ARBA" id="ARBA00012921"/>
    </source>
</evidence>
<evidence type="ECO:0000313" key="8">
    <source>
        <dbReference type="Proteomes" id="UP000033924"/>
    </source>
</evidence>
<evidence type="ECO:0000313" key="7">
    <source>
        <dbReference type="EMBL" id="KKF35650.1"/>
    </source>
</evidence>
<keyword evidence="8" id="KW-1185">Reference proteome</keyword>
<gene>
    <name evidence="7" type="ORF">SY86_09760</name>
</gene>
<evidence type="ECO:0000256" key="3">
    <source>
        <dbReference type="ARBA" id="ARBA00010181"/>
    </source>
</evidence>
<evidence type="ECO:0000256" key="1">
    <source>
        <dbReference type="ARBA" id="ARBA00000929"/>
    </source>
</evidence>
<comment type="similarity">
    <text evidence="3">Belongs to the FumD family.</text>
</comment>
<evidence type="ECO:0000256" key="2">
    <source>
        <dbReference type="ARBA" id="ARBA00003131"/>
    </source>
</evidence>
<comment type="function">
    <text evidence="2">In vitro catalyzes the addition of water to fumarate, forming malate. Cannot catalyze the reverse reaction. Cannot use the cis-isomer maleate as substrate.</text>
</comment>
<dbReference type="EMBL" id="JXNU01000003">
    <property type="protein sequence ID" value="KKF35650.1"/>
    <property type="molecule type" value="Genomic_DNA"/>
</dbReference>
<name>A0A0M2K8E4_9GAMM</name>
<keyword evidence="6" id="KW-0456">Lyase</keyword>
<dbReference type="EC" id="4.2.1.2" evidence="4"/>
<dbReference type="AlphaFoldDB" id="A0A0M2K8E4"/>
<comment type="caution">
    <text evidence="7">The sequence shown here is derived from an EMBL/GenBank/DDBJ whole genome shotgun (WGS) entry which is preliminary data.</text>
</comment>
<dbReference type="InterPro" id="IPR024493">
    <property type="entry name" value="FumD"/>
</dbReference>
<protein>
    <recommendedName>
        <fullName evidence="5">Fumarase D</fullName>
        <ecNumber evidence="4">4.2.1.2</ecNumber>
    </recommendedName>
</protein>
<dbReference type="PATRIC" id="fig|65700.7.peg.2454"/>
<dbReference type="Pfam" id="PF10965">
    <property type="entry name" value="DUF2767"/>
    <property type="match status" value="1"/>
</dbReference>
<accession>A0A0M2K8E4</accession>
<comment type="catalytic activity">
    <reaction evidence="1">
        <text>(S)-malate = fumarate + H2O</text>
        <dbReference type="Rhea" id="RHEA:12460"/>
        <dbReference type="ChEBI" id="CHEBI:15377"/>
        <dbReference type="ChEBI" id="CHEBI:15589"/>
        <dbReference type="ChEBI" id="CHEBI:29806"/>
        <dbReference type="EC" id="4.2.1.2"/>
    </reaction>
</comment>
<organism evidence="7 8">
    <name type="scientific">Erwinia tracheiphila</name>
    <dbReference type="NCBI Taxonomy" id="65700"/>
    <lineage>
        <taxon>Bacteria</taxon>
        <taxon>Pseudomonadati</taxon>
        <taxon>Pseudomonadota</taxon>
        <taxon>Gammaproteobacteria</taxon>
        <taxon>Enterobacterales</taxon>
        <taxon>Erwiniaceae</taxon>
        <taxon>Erwinia</taxon>
    </lineage>
</organism>
<evidence type="ECO:0000256" key="5">
    <source>
        <dbReference type="ARBA" id="ARBA00015109"/>
    </source>
</evidence>
<dbReference type="GO" id="GO:0004333">
    <property type="term" value="F:fumarate hydratase activity"/>
    <property type="evidence" value="ECO:0007669"/>
    <property type="project" value="UniProtKB-EC"/>
</dbReference>
<reference evidence="7 8" key="1">
    <citation type="submission" date="2015-01" db="EMBL/GenBank/DDBJ databases">
        <title>Erwinia tracheiphila.</title>
        <authorList>
            <person name="Shapiro L.R."/>
        </authorList>
    </citation>
    <scope>NUCLEOTIDE SEQUENCE [LARGE SCALE GENOMIC DNA]</scope>
    <source>
        <strain evidence="7 8">BuffGH</strain>
    </source>
</reference>
<dbReference type="Proteomes" id="UP000033924">
    <property type="component" value="Unassembled WGS sequence"/>
</dbReference>
<evidence type="ECO:0000256" key="6">
    <source>
        <dbReference type="ARBA" id="ARBA00023239"/>
    </source>
</evidence>
<sequence length="67" mass="7537">MYGEESEALYNEMCRIVGDAVFVLCDTDIETKKYNIANALRTALSGDNGHTEYMRKAMEAAITVLER</sequence>